<dbReference type="Proteomes" id="UP000829194">
    <property type="component" value="Chromosome"/>
</dbReference>
<evidence type="ECO:0000313" key="1">
    <source>
        <dbReference type="EMBL" id="UNP29250.1"/>
    </source>
</evidence>
<evidence type="ECO:0000313" key="2">
    <source>
        <dbReference type="Proteomes" id="UP000829194"/>
    </source>
</evidence>
<dbReference type="InterPro" id="IPR005564">
    <property type="entry name" value="Major_capsid_GpE"/>
</dbReference>
<dbReference type="Pfam" id="PF03864">
    <property type="entry name" value="Phage_cap_E"/>
    <property type="match status" value="1"/>
</dbReference>
<protein>
    <submittedName>
        <fullName evidence="1">Major capsid protein</fullName>
    </submittedName>
</protein>
<organism evidence="1 2">
    <name type="scientific">Lysobacter gummosus</name>
    <dbReference type="NCBI Taxonomy" id="262324"/>
    <lineage>
        <taxon>Bacteria</taxon>
        <taxon>Pseudomonadati</taxon>
        <taxon>Pseudomonadota</taxon>
        <taxon>Gammaproteobacteria</taxon>
        <taxon>Lysobacterales</taxon>
        <taxon>Lysobacteraceae</taxon>
        <taxon>Lysobacter</taxon>
    </lineage>
</organism>
<gene>
    <name evidence="1" type="ORF">MOV92_22735</name>
</gene>
<proteinExistence type="predicted"/>
<dbReference type="RefSeq" id="WP_237049796.1">
    <property type="nucleotide sequence ID" value="NZ_CP011131.1"/>
</dbReference>
<name>A0ABY3XC97_9GAMM</name>
<sequence>MSMNNPFHNPAFSMSALTAAINFLPNQYGRLDELNLFPVKPVRTRQVTVEERNGILSLLPTQPVGSAGTVGKRGKRSLRAFNVPHIPHDDVVLPEEVIGVRSFSSESELETIAGVMADHLQTMRNKHAITLEHLRMGALKGVILDADGSELANLFDIFDITPKVFDFQLANKETDVRQKCIDLKRYMGKSLKGERMSGIHVLVSPEFFDALSGHDKVKEAYHLWQEGAALRDDMRSDFRFAGVRFEEYSGEASDADGKSRRFIEAGEAHAFPLGTLDTFATYVAPADFNETVNTLGQLLYSKQAPRKFDRGTDLHTQSNPLPMCHRPALLVKLKA</sequence>
<dbReference type="EMBL" id="CP093547">
    <property type="protein sequence ID" value="UNP29250.1"/>
    <property type="molecule type" value="Genomic_DNA"/>
</dbReference>
<reference evidence="1 2" key="1">
    <citation type="submission" date="2022-03" db="EMBL/GenBank/DDBJ databases">
        <title>Complete genome sequence of Lysobacter capsici VKM B-2533 and Lysobacter gummosus 10.1.1, promising sources of lytic agents.</title>
        <authorList>
            <person name="Tarlachkov S.V."/>
            <person name="Kudryakova I.V."/>
            <person name="Afoshin A.S."/>
            <person name="Leontyevskaya E.A."/>
            <person name="Leontyevskaya N.V."/>
        </authorList>
    </citation>
    <scope>NUCLEOTIDE SEQUENCE [LARGE SCALE GENOMIC DNA]</scope>
    <source>
        <strain evidence="1 2">10.1.1</strain>
    </source>
</reference>
<accession>A0ABY3XC97</accession>
<keyword evidence="2" id="KW-1185">Reference proteome</keyword>